<dbReference type="STRING" id="471514.AN477_16350"/>
<gene>
    <name evidence="2" type="ORF">AN477_16350</name>
</gene>
<dbReference type="InterPro" id="IPR025923">
    <property type="entry name" value="YodL-like_dom"/>
</dbReference>
<dbReference type="Proteomes" id="UP000050482">
    <property type="component" value="Unassembled WGS sequence"/>
</dbReference>
<dbReference type="OrthoDB" id="9806961at2"/>
<evidence type="ECO:0000313" key="3">
    <source>
        <dbReference type="Proteomes" id="UP000050482"/>
    </source>
</evidence>
<dbReference type="Pfam" id="PF14191">
    <property type="entry name" value="YodL"/>
    <property type="match status" value="1"/>
</dbReference>
<keyword evidence="3" id="KW-1185">Reference proteome</keyword>
<sequence>MRYTLYQVRKEHRREYGFMSLEERQAILGTKDIDLSVYGVTYQSDVDTEHPHAALDYLFHVFNLDHPDDFCSYSMSVGDVVHLGDTWWYCDSSGWTPIHTCRT</sequence>
<dbReference type="EMBL" id="LJCO01000071">
    <property type="protein sequence ID" value="KPV42699.1"/>
    <property type="molecule type" value="Genomic_DNA"/>
</dbReference>
<dbReference type="PATRIC" id="fig|471514.4.peg.3541"/>
<comment type="caution">
    <text evidence="2">The sequence shown here is derived from an EMBL/GenBank/DDBJ whole genome shotgun (WGS) entry which is preliminary data.</text>
</comment>
<evidence type="ECO:0000313" key="2">
    <source>
        <dbReference type="EMBL" id="KPV42699.1"/>
    </source>
</evidence>
<accession>A0A0P9CZW2</accession>
<organism evidence="2 3">
    <name type="scientific">Alicyclobacillus ferrooxydans</name>
    <dbReference type="NCBI Taxonomy" id="471514"/>
    <lineage>
        <taxon>Bacteria</taxon>
        <taxon>Bacillati</taxon>
        <taxon>Bacillota</taxon>
        <taxon>Bacilli</taxon>
        <taxon>Bacillales</taxon>
        <taxon>Alicyclobacillaceae</taxon>
        <taxon>Alicyclobacillus</taxon>
    </lineage>
</organism>
<evidence type="ECO:0000259" key="1">
    <source>
        <dbReference type="Pfam" id="PF14191"/>
    </source>
</evidence>
<dbReference type="RefSeq" id="WP_054970248.1">
    <property type="nucleotide sequence ID" value="NZ_LJCO01000071.1"/>
</dbReference>
<proteinExistence type="predicted"/>
<reference evidence="2 3" key="1">
    <citation type="submission" date="2015-09" db="EMBL/GenBank/DDBJ databases">
        <title>Draft genome sequence of Alicyclobacillus ferrooxydans DSM 22381.</title>
        <authorList>
            <person name="Hemp J."/>
        </authorList>
    </citation>
    <scope>NUCLEOTIDE SEQUENCE [LARGE SCALE GENOMIC DNA]</scope>
    <source>
        <strain evidence="2 3">TC-34</strain>
    </source>
</reference>
<name>A0A0P9CZW2_9BACL</name>
<dbReference type="AlphaFoldDB" id="A0A0P9CZW2"/>
<feature type="domain" description="YodL-like" evidence="1">
    <location>
        <begin position="3"/>
        <end position="98"/>
    </location>
</feature>
<protein>
    <recommendedName>
        <fullName evidence="1">YodL-like domain-containing protein</fullName>
    </recommendedName>
</protein>